<keyword evidence="1" id="KW-0805">Transcription regulation</keyword>
<protein>
    <submittedName>
        <fullName evidence="5">Helix-turn-helix domain-containing protein</fullName>
    </submittedName>
</protein>
<keyword evidence="2" id="KW-0238">DNA-binding</keyword>
<dbReference type="EMBL" id="JBIPKE010000020">
    <property type="protein sequence ID" value="MFH6985588.1"/>
    <property type="molecule type" value="Genomic_DNA"/>
</dbReference>
<dbReference type="SUPFAM" id="SSF46689">
    <property type="entry name" value="Homeodomain-like"/>
    <property type="match status" value="1"/>
</dbReference>
<dbReference type="RefSeq" id="WP_395419010.1">
    <property type="nucleotide sequence ID" value="NZ_JBIPKE010000020.1"/>
</dbReference>
<evidence type="ECO:0000313" key="6">
    <source>
        <dbReference type="Proteomes" id="UP001610063"/>
    </source>
</evidence>
<keyword evidence="3" id="KW-0804">Transcription</keyword>
<accession>A0ABW7NDG5</accession>
<evidence type="ECO:0000256" key="1">
    <source>
        <dbReference type="ARBA" id="ARBA00023015"/>
    </source>
</evidence>
<dbReference type="PROSITE" id="PS01124">
    <property type="entry name" value="HTH_ARAC_FAMILY_2"/>
    <property type="match status" value="1"/>
</dbReference>
<proteinExistence type="predicted"/>
<evidence type="ECO:0000313" key="5">
    <source>
        <dbReference type="EMBL" id="MFH6985588.1"/>
    </source>
</evidence>
<dbReference type="InterPro" id="IPR009057">
    <property type="entry name" value="Homeodomain-like_sf"/>
</dbReference>
<dbReference type="InterPro" id="IPR018060">
    <property type="entry name" value="HTH_AraC"/>
</dbReference>
<keyword evidence="6" id="KW-1185">Reference proteome</keyword>
<dbReference type="SMART" id="SM00342">
    <property type="entry name" value="HTH_ARAC"/>
    <property type="match status" value="1"/>
</dbReference>
<name>A0ABW7NDG5_9BACT</name>
<comment type="caution">
    <text evidence="5">The sequence shown here is derived from an EMBL/GenBank/DDBJ whole genome shotgun (WGS) entry which is preliminary data.</text>
</comment>
<evidence type="ECO:0000259" key="4">
    <source>
        <dbReference type="PROSITE" id="PS01124"/>
    </source>
</evidence>
<dbReference type="InterPro" id="IPR018062">
    <property type="entry name" value="HTH_AraC-typ_CS"/>
</dbReference>
<organism evidence="5 6">
    <name type="scientific">Marinoscillum luteum</name>
    <dbReference type="NCBI Taxonomy" id="861051"/>
    <lineage>
        <taxon>Bacteria</taxon>
        <taxon>Pseudomonadati</taxon>
        <taxon>Bacteroidota</taxon>
        <taxon>Cytophagia</taxon>
        <taxon>Cytophagales</taxon>
        <taxon>Reichenbachiellaceae</taxon>
        <taxon>Marinoscillum</taxon>
    </lineage>
</organism>
<dbReference type="Pfam" id="PF12833">
    <property type="entry name" value="HTH_18"/>
    <property type="match status" value="1"/>
</dbReference>
<dbReference type="PANTHER" id="PTHR43280:SF2">
    <property type="entry name" value="HTH-TYPE TRANSCRIPTIONAL REGULATOR EXSA"/>
    <property type="match status" value="1"/>
</dbReference>
<feature type="domain" description="HTH araC/xylS-type" evidence="4">
    <location>
        <begin position="78"/>
        <end position="179"/>
    </location>
</feature>
<evidence type="ECO:0000256" key="2">
    <source>
        <dbReference type="ARBA" id="ARBA00023125"/>
    </source>
</evidence>
<dbReference type="Proteomes" id="UP001610063">
    <property type="component" value="Unassembled WGS sequence"/>
</dbReference>
<evidence type="ECO:0000256" key="3">
    <source>
        <dbReference type="ARBA" id="ARBA00023163"/>
    </source>
</evidence>
<sequence>MESSQVNIKGMVCSRCIYTIRESLQKAGMFIRDISLGKVTFCKPIDDPQKTTVRSILSGLGFELVSDKRETRFLEIREFIHQWIAAGSGREQGVTLSESLSRHFMQNYDTLSELFSQMEGKSIEKYHIEKRIEVVKESLVYTGKSLSQIAYERGYSSAHHLSAQFKKVTGLNPSHFKQIQRSKGLIVPDHSNEKV</sequence>
<dbReference type="PROSITE" id="PS00041">
    <property type="entry name" value="HTH_ARAC_FAMILY_1"/>
    <property type="match status" value="1"/>
</dbReference>
<dbReference type="Gene3D" id="1.10.10.60">
    <property type="entry name" value="Homeodomain-like"/>
    <property type="match status" value="1"/>
</dbReference>
<gene>
    <name evidence="5" type="ORF">ACHKAR_19205</name>
</gene>
<dbReference type="PANTHER" id="PTHR43280">
    <property type="entry name" value="ARAC-FAMILY TRANSCRIPTIONAL REGULATOR"/>
    <property type="match status" value="1"/>
</dbReference>
<reference evidence="5 6" key="1">
    <citation type="journal article" date="2013" name="Int. J. Syst. Evol. Microbiol.">
        <title>Marinoscillum luteum sp. nov., isolated from marine sediment.</title>
        <authorList>
            <person name="Cha I.T."/>
            <person name="Park S.J."/>
            <person name="Kim S.J."/>
            <person name="Kim J.G."/>
            <person name="Jung M.Y."/>
            <person name="Shin K.S."/>
            <person name="Kwon K.K."/>
            <person name="Yang S.H."/>
            <person name="Seo Y.S."/>
            <person name="Rhee S.K."/>
        </authorList>
    </citation>
    <scope>NUCLEOTIDE SEQUENCE [LARGE SCALE GENOMIC DNA]</scope>
    <source>
        <strain evidence="5 6">KCTC 23939</strain>
    </source>
</reference>